<evidence type="ECO:0000313" key="2">
    <source>
        <dbReference type="Proteomes" id="UP000515151"/>
    </source>
</evidence>
<name>A0A6P8CY17_PUNGR</name>
<dbReference type="RefSeq" id="XP_031389000.1">
    <property type="nucleotide sequence ID" value="XM_031533140.1"/>
</dbReference>
<sequence length="122" mass="12988">MERRPSLAMVCVVLGLLMGTHLSMADFQMCYGSCFVLCVFKPGENVFKCAYQCLKDCLLPPSASPPGSSAVSTLSADRLDASYFCTLGCSTSMCTHFSTKTNPGEKEVGGCVESCSGMCSKH</sequence>
<dbReference type="PANTHER" id="PTHR36312">
    <property type="entry name" value="THIONIN-LIKE PROTEIN 1"/>
    <property type="match status" value="1"/>
</dbReference>
<dbReference type="AlphaFoldDB" id="A0A6P8CY17"/>
<dbReference type="PANTHER" id="PTHR36312:SF1">
    <property type="entry name" value="OS01G0594500 PROTEIN"/>
    <property type="match status" value="1"/>
</dbReference>
<dbReference type="GeneID" id="116201735"/>
<keyword evidence="2" id="KW-1185">Reference proteome</keyword>
<organism evidence="2 3">
    <name type="scientific">Punica granatum</name>
    <name type="common">Pomegranate</name>
    <dbReference type="NCBI Taxonomy" id="22663"/>
    <lineage>
        <taxon>Eukaryota</taxon>
        <taxon>Viridiplantae</taxon>
        <taxon>Streptophyta</taxon>
        <taxon>Embryophyta</taxon>
        <taxon>Tracheophyta</taxon>
        <taxon>Spermatophyta</taxon>
        <taxon>Magnoliopsida</taxon>
        <taxon>eudicotyledons</taxon>
        <taxon>Gunneridae</taxon>
        <taxon>Pentapetalae</taxon>
        <taxon>rosids</taxon>
        <taxon>malvids</taxon>
        <taxon>Myrtales</taxon>
        <taxon>Lythraceae</taxon>
        <taxon>Punica</taxon>
    </lineage>
</organism>
<evidence type="ECO:0000256" key="1">
    <source>
        <dbReference type="SAM" id="SignalP"/>
    </source>
</evidence>
<reference evidence="2" key="1">
    <citation type="journal article" date="2020" name="Plant Biotechnol. J.">
        <title>The pomegranate (Punica granatum L.) draft genome dissects genetic divergence between soft- and hard-seeded cultivars.</title>
        <authorList>
            <person name="Luo X."/>
            <person name="Li H."/>
            <person name="Wu Z."/>
            <person name="Yao W."/>
            <person name="Zhao P."/>
            <person name="Cao D."/>
            <person name="Yu H."/>
            <person name="Li K."/>
            <person name="Poudel K."/>
            <person name="Zhao D."/>
            <person name="Zhang F."/>
            <person name="Xia X."/>
            <person name="Chen L."/>
            <person name="Wang Q."/>
            <person name="Jing D."/>
            <person name="Cao S."/>
        </authorList>
    </citation>
    <scope>NUCLEOTIDE SEQUENCE [LARGE SCALE GENOMIC DNA]</scope>
    <source>
        <strain evidence="2">cv. Tunisia</strain>
    </source>
</reference>
<feature type="chain" id="PRO_5027804915" evidence="1">
    <location>
        <begin position="26"/>
        <end position="122"/>
    </location>
</feature>
<keyword evidence="1" id="KW-0732">Signal</keyword>
<feature type="signal peptide" evidence="1">
    <location>
        <begin position="1"/>
        <end position="25"/>
    </location>
</feature>
<proteinExistence type="predicted"/>
<gene>
    <name evidence="3" type="primary">LOC116201735</name>
</gene>
<dbReference type="OrthoDB" id="653285at2759"/>
<evidence type="ECO:0000313" key="3">
    <source>
        <dbReference type="RefSeq" id="XP_031389000.1"/>
    </source>
</evidence>
<accession>A0A6P8CY17</accession>
<dbReference type="Proteomes" id="UP000515151">
    <property type="component" value="Chromosome 3"/>
</dbReference>
<protein>
    <submittedName>
        <fullName evidence="3">Thionin-like protein 2</fullName>
    </submittedName>
</protein>
<dbReference type="InterPro" id="IPR038975">
    <property type="entry name" value="THNL"/>
</dbReference>
<reference evidence="3" key="2">
    <citation type="submission" date="2025-08" db="UniProtKB">
        <authorList>
            <consortium name="RefSeq"/>
        </authorList>
    </citation>
    <scope>IDENTIFICATION</scope>
    <source>
        <tissue evidence="3">Leaf</tissue>
    </source>
</reference>